<evidence type="ECO:0000313" key="11">
    <source>
        <dbReference type="Proteomes" id="UP000676649"/>
    </source>
</evidence>
<evidence type="ECO:0000256" key="6">
    <source>
        <dbReference type="ARBA" id="ARBA00023002"/>
    </source>
</evidence>
<dbReference type="Pfam" id="PF13532">
    <property type="entry name" value="2OG-FeII_Oxy_2"/>
    <property type="match status" value="1"/>
</dbReference>
<evidence type="ECO:0000256" key="4">
    <source>
        <dbReference type="ARBA" id="ARBA00022842"/>
    </source>
</evidence>
<keyword evidence="5 10" id="KW-0223">Dioxygenase</keyword>
<evidence type="ECO:0000256" key="8">
    <source>
        <dbReference type="ARBA" id="ARBA00023204"/>
    </source>
</evidence>
<dbReference type="GO" id="GO:0006307">
    <property type="term" value="P:DNA alkylation repair"/>
    <property type="evidence" value="ECO:0007669"/>
    <property type="project" value="InterPro"/>
</dbReference>
<dbReference type="GO" id="GO:0046872">
    <property type="term" value="F:metal ion binding"/>
    <property type="evidence" value="ECO:0007669"/>
    <property type="project" value="UniProtKB-KW"/>
</dbReference>
<gene>
    <name evidence="10" type="ORF">KEF85_10865</name>
</gene>
<dbReference type="SUPFAM" id="SSF51197">
    <property type="entry name" value="Clavaminate synthase-like"/>
    <property type="match status" value="1"/>
</dbReference>
<keyword evidence="6" id="KW-0560">Oxidoreductase</keyword>
<dbReference type="InterPro" id="IPR037151">
    <property type="entry name" value="AlkB-like_sf"/>
</dbReference>
<evidence type="ECO:0000256" key="3">
    <source>
        <dbReference type="ARBA" id="ARBA00022763"/>
    </source>
</evidence>
<sequence>MPGSALSLIAGFYPAAQCRQIYQRLVTEQNWPDNHYLVAGRQFTLPRLQTWHADPGIVYSYSNNLLETRPWSPLLTELRQQLEDYLQAGFNAVLVNYYRDGDDYVGWHADDEPELGPQPLIASLSFGASRQFAYRQKKSARHGSLLLSDGSLLVMQPEFQHHWLHSVPGSAEPVGGRINLTFRKVLPGPATG</sequence>
<dbReference type="InterPro" id="IPR005123">
    <property type="entry name" value="Oxoglu/Fe-dep_dioxygenase_dom"/>
</dbReference>
<keyword evidence="11" id="KW-1185">Reference proteome</keyword>
<dbReference type="InterPro" id="IPR027450">
    <property type="entry name" value="AlkB-like"/>
</dbReference>
<keyword evidence="7" id="KW-0408">Iron</keyword>
<name>A0A975MRH2_9GAMM</name>
<comment type="cofactor">
    <cofactor evidence="1">
        <name>Fe(2+)</name>
        <dbReference type="ChEBI" id="CHEBI:29033"/>
    </cofactor>
</comment>
<dbReference type="GO" id="GO:0016787">
    <property type="term" value="F:hydrolase activity"/>
    <property type="evidence" value="ECO:0007669"/>
    <property type="project" value="UniProtKB-ARBA"/>
</dbReference>
<evidence type="ECO:0000256" key="5">
    <source>
        <dbReference type="ARBA" id="ARBA00022964"/>
    </source>
</evidence>
<protein>
    <submittedName>
        <fullName evidence="10">Alpha-ketoglutarate-dependent dioxygenase AlkB</fullName>
    </submittedName>
</protein>
<organism evidence="10 11">
    <name type="scientific">Methylomonas paludis</name>
    <dbReference type="NCBI Taxonomy" id="1173101"/>
    <lineage>
        <taxon>Bacteria</taxon>
        <taxon>Pseudomonadati</taxon>
        <taxon>Pseudomonadota</taxon>
        <taxon>Gammaproteobacteria</taxon>
        <taxon>Methylococcales</taxon>
        <taxon>Methylococcaceae</taxon>
        <taxon>Methylomonas</taxon>
    </lineage>
</organism>
<evidence type="ECO:0000256" key="7">
    <source>
        <dbReference type="ARBA" id="ARBA00023004"/>
    </source>
</evidence>
<feature type="domain" description="Fe2OG dioxygenase" evidence="9">
    <location>
        <begin position="89"/>
        <end position="186"/>
    </location>
</feature>
<keyword evidence="4" id="KW-0460">Magnesium</keyword>
<dbReference type="PANTHER" id="PTHR31212">
    <property type="entry name" value="ALPHA-KETOGLUTARATE-DEPENDENT DIOXYGENASE ALKB HOMOLOG 3"/>
    <property type="match status" value="1"/>
</dbReference>
<dbReference type="GO" id="GO:0051213">
    <property type="term" value="F:dioxygenase activity"/>
    <property type="evidence" value="ECO:0007669"/>
    <property type="project" value="UniProtKB-KW"/>
</dbReference>
<evidence type="ECO:0000313" key="10">
    <source>
        <dbReference type="EMBL" id="QWF72550.1"/>
    </source>
</evidence>
<evidence type="ECO:0000256" key="1">
    <source>
        <dbReference type="ARBA" id="ARBA00001954"/>
    </source>
</evidence>
<reference evidence="10" key="1">
    <citation type="submission" date="2021-04" db="EMBL/GenBank/DDBJ databases">
        <title>Draft genome sequence data of methanotrophic Methylovulum sp. strain S1L and Methylomonas sp. strain S2AM isolated from boreal lake water columns.</title>
        <authorList>
            <person name="Rissanen A.J."/>
            <person name="Mangayil R."/>
            <person name="Svenning M.M."/>
            <person name="Khanongnuch R."/>
        </authorList>
    </citation>
    <scope>NUCLEOTIDE SEQUENCE</scope>
    <source>
        <strain evidence="10">S2AM</strain>
    </source>
</reference>
<dbReference type="InterPro" id="IPR032854">
    <property type="entry name" value="ALKBH3"/>
</dbReference>
<dbReference type="GO" id="GO:0140097">
    <property type="term" value="F:catalytic activity, acting on DNA"/>
    <property type="evidence" value="ECO:0007669"/>
    <property type="project" value="UniProtKB-ARBA"/>
</dbReference>
<dbReference type="EMBL" id="CP073754">
    <property type="protein sequence ID" value="QWF72550.1"/>
    <property type="molecule type" value="Genomic_DNA"/>
</dbReference>
<dbReference type="AlphaFoldDB" id="A0A975MRH2"/>
<evidence type="ECO:0000259" key="9">
    <source>
        <dbReference type="PROSITE" id="PS51471"/>
    </source>
</evidence>
<keyword evidence="8" id="KW-0234">DNA repair</keyword>
<dbReference type="KEGG" id="mpad:KEF85_10865"/>
<dbReference type="GO" id="GO:0032451">
    <property type="term" value="F:demethylase activity"/>
    <property type="evidence" value="ECO:0007669"/>
    <property type="project" value="UniProtKB-ARBA"/>
</dbReference>
<evidence type="ECO:0000256" key="2">
    <source>
        <dbReference type="ARBA" id="ARBA00022723"/>
    </source>
</evidence>
<dbReference type="GO" id="GO:0016705">
    <property type="term" value="F:oxidoreductase activity, acting on paired donors, with incorporation or reduction of molecular oxygen"/>
    <property type="evidence" value="ECO:0007669"/>
    <property type="project" value="UniProtKB-ARBA"/>
</dbReference>
<dbReference type="FunFam" id="2.60.120.590:FF:000004">
    <property type="entry name" value="DNA oxidative demethylase ALKBH2"/>
    <property type="match status" value="1"/>
</dbReference>
<keyword evidence="2" id="KW-0479">Metal-binding</keyword>
<dbReference type="Proteomes" id="UP000676649">
    <property type="component" value="Chromosome"/>
</dbReference>
<accession>A0A975MRH2</accession>
<proteinExistence type="predicted"/>
<dbReference type="Gene3D" id="2.60.120.590">
    <property type="entry name" value="Alpha-ketoglutarate-dependent dioxygenase AlkB-like"/>
    <property type="match status" value="1"/>
</dbReference>
<dbReference type="PANTHER" id="PTHR31212:SF4">
    <property type="entry name" value="ALPHA-KETOGLUTARATE-DEPENDENT DIOXYGENASE ALKB HOMOLOG 3"/>
    <property type="match status" value="1"/>
</dbReference>
<keyword evidence="3" id="KW-0227">DNA damage</keyword>
<dbReference type="PROSITE" id="PS51471">
    <property type="entry name" value="FE2OG_OXY"/>
    <property type="match status" value="1"/>
</dbReference>